<evidence type="ECO:0000256" key="6">
    <source>
        <dbReference type="SAM" id="Phobius"/>
    </source>
</evidence>
<keyword evidence="3 6" id="KW-0812">Transmembrane</keyword>
<reference evidence="7 8" key="1">
    <citation type="submission" date="2024-10" db="EMBL/GenBank/DDBJ databases">
        <title>Paracoccus drimophilus sp. nov., a novel bacterium from corn roots in Hunan.</title>
        <authorList>
            <person name="Li X."/>
        </authorList>
    </citation>
    <scope>NUCLEOTIDE SEQUENCE [LARGE SCALE GENOMIC DNA]</scope>
    <source>
        <strain evidence="7 8">NGMCC 1.201697</strain>
    </source>
</reference>
<evidence type="ECO:0000256" key="1">
    <source>
        <dbReference type="ARBA" id="ARBA00004651"/>
    </source>
</evidence>
<sequence length="325" mass="32771">MGRMGRIQSIRSALPTGWISAATPLALLVALVLVIGSIAPGFLKGDTLLLLLANTAVLFILAAGVTGVILIGGIDLSIQAIASLSSVVLAQLLPSLGVMAFPVALLSGVVFGLVSGIVHVRLKVPSFVATLATGGVVAGIALWAADGRSITIEADGRAYTAWINGDFAGLPTVVWIAAVIGFLLYLAMRYTPFGRYSLAIGAGEPAAIAAGINVDRNKIIAFVVSGAMAAIAGIILAARLSSGSPTLANQLLLPAIAAVIVGGTAITGGLGGVGRTAIGALIISIVRMGMTFVGINIFAENVVFGAMLILAVAITIDRSKIAVIK</sequence>
<feature type="transmembrane region" description="Helical" evidence="6">
    <location>
        <begin position="251"/>
        <end position="273"/>
    </location>
</feature>
<feature type="transmembrane region" description="Helical" evidence="6">
    <location>
        <begin position="76"/>
        <end position="93"/>
    </location>
</feature>
<dbReference type="Pfam" id="PF02653">
    <property type="entry name" value="BPD_transp_2"/>
    <property type="match status" value="1"/>
</dbReference>
<dbReference type="PANTHER" id="PTHR32196">
    <property type="entry name" value="ABC TRANSPORTER PERMEASE PROTEIN YPHD-RELATED-RELATED"/>
    <property type="match status" value="1"/>
</dbReference>
<dbReference type="EMBL" id="JBIMPR010000018">
    <property type="protein sequence ID" value="MFH5776581.1"/>
    <property type="molecule type" value="Genomic_DNA"/>
</dbReference>
<comment type="caution">
    <text evidence="7">The sequence shown here is derived from an EMBL/GenBank/DDBJ whole genome shotgun (WGS) entry which is preliminary data.</text>
</comment>
<protein>
    <submittedName>
        <fullName evidence="7">ABC transporter permease</fullName>
    </submittedName>
</protein>
<dbReference type="RefSeq" id="WP_395135588.1">
    <property type="nucleotide sequence ID" value="NZ_JBIMPR010000018.1"/>
</dbReference>
<evidence type="ECO:0000256" key="4">
    <source>
        <dbReference type="ARBA" id="ARBA00022989"/>
    </source>
</evidence>
<feature type="transmembrane region" description="Helical" evidence="6">
    <location>
        <begin position="99"/>
        <end position="120"/>
    </location>
</feature>
<name>A0ABW7LQX0_9RHOB</name>
<keyword evidence="4 6" id="KW-1133">Transmembrane helix</keyword>
<evidence type="ECO:0000256" key="2">
    <source>
        <dbReference type="ARBA" id="ARBA00022475"/>
    </source>
</evidence>
<feature type="transmembrane region" description="Helical" evidence="6">
    <location>
        <begin position="127"/>
        <end position="145"/>
    </location>
</feature>
<proteinExistence type="predicted"/>
<evidence type="ECO:0000313" key="8">
    <source>
        <dbReference type="Proteomes" id="UP001609376"/>
    </source>
</evidence>
<accession>A0ABW7LQX0</accession>
<keyword evidence="5 6" id="KW-0472">Membrane</keyword>
<feature type="transmembrane region" description="Helical" evidence="6">
    <location>
        <begin position="21"/>
        <end position="43"/>
    </location>
</feature>
<keyword evidence="2" id="KW-1003">Cell membrane</keyword>
<organism evidence="7 8">
    <name type="scientific">Paracoccus broussonetiae subsp. drimophilus</name>
    <dbReference type="NCBI Taxonomy" id="3373869"/>
    <lineage>
        <taxon>Bacteria</taxon>
        <taxon>Pseudomonadati</taxon>
        <taxon>Pseudomonadota</taxon>
        <taxon>Alphaproteobacteria</taxon>
        <taxon>Rhodobacterales</taxon>
        <taxon>Paracoccaceae</taxon>
        <taxon>Paracoccus</taxon>
        <taxon>Paracoccus broussonetiae</taxon>
    </lineage>
</organism>
<feature type="transmembrane region" description="Helical" evidence="6">
    <location>
        <begin position="293"/>
        <end position="316"/>
    </location>
</feature>
<feature type="transmembrane region" description="Helical" evidence="6">
    <location>
        <begin position="49"/>
        <end position="71"/>
    </location>
</feature>
<dbReference type="Proteomes" id="UP001609376">
    <property type="component" value="Unassembled WGS sequence"/>
</dbReference>
<feature type="transmembrane region" description="Helical" evidence="6">
    <location>
        <begin position="165"/>
        <end position="186"/>
    </location>
</feature>
<feature type="transmembrane region" description="Helical" evidence="6">
    <location>
        <begin position="219"/>
        <end position="239"/>
    </location>
</feature>
<evidence type="ECO:0000256" key="3">
    <source>
        <dbReference type="ARBA" id="ARBA00022692"/>
    </source>
</evidence>
<dbReference type="CDD" id="cd06579">
    <property type="entry name" value="TM_PBP1_transp_AraH_like"/>
    <property type="match status" value="1"/>
</dbReference>
<evidence type="ECO:0000256" key="5">
    <source>
        <dbReference type="ARBA" id="ARBA00023136"/>
    </source>
</evidence>
<gene>
    <name evidence="7" type="ORF">ACHFJ0_20250</name>
</gene>
<dbReference type="InterPro" id="IPR001851">
    <property type="entry name" value="ABC_transp_permease"/>
</dbReference>
<keyword evidence="8" id="KW-1185">Reference proteome</keyword>
<evidence type="ECO:0000313" key="7">
    <source>
        <dbReference type="EMBL" id="MFH5776581.1"/>
    </source>
</evidence>
<dbReference type="PANTHER" id="PTHR32196:SF72">
    <property type="entry name" value="RIBOSE IMPORT PERMEASE PROTEIN RBSC"/>
    <property type="match status" value="1"/>
</dbReference>
<comment type="subcellular location">
    <subcellularLocation>
        <location evidence="1">Cell membrane</location>
        <topology evidence="1">Multi-pass membrane protein</topology>
    </subcellularLocation>
</comment>